<dbReference type="Proteomes" id="UP000735874">
    <property type="component" value="Unassembled WGS sequence"/>
</dbReference>
<dbReference type="AlphaFoldDB" id="A0A8T0YNX2"/>
<gene>
    <name evidence="2" type="ORF">PC113_g17872</name>
    <name evidence="3" type="ORF">PC115_g19960</name>
</gene>
<comment type="caution">
    <text evidence="2">The sequence shown here is derived from an EMBL/GenBank/DDBJ whole genome shotgun (WGS) entry which is preliminary data.</text>
</comment>
<reference evidence="2" key="1">
    <citation type="submission" date="2018-10" db="EMBL/GenBank/DDBJ databases">
        <title>Effector identification in a new, highly contiguous assembly of the strawberry crown rot pathogen Phytophthora cactorum.</title>
        <authorList>
            <person name="Armitage A.D."/>
            <person name="Nellist C.F."/>
            <person name="Bates H."/>
            <person name="Vickerstaff R.J."/>
            <person name="Harrison R.J."/>
        </authorList>
    </citation>
    <scope>NUCLEOTIDE SEQUENCE</scope>
    <source>
        <strain evidence="2">15-7</strain>
        <strain evidence="3">4032</strain>
    </source>
</reference>
<evidence type="ECO:0000313" key="4">
    <source>
        <dbReference type="Proteomes" id="UP000735874"/>
    </source>
</evidence>
<proteinExistence type="predicted"/>
<dbReference type="Proteomes" id="UP000774804">
    <property type="component" value="Unassembled WGS sequence"/>
</dbReference>
<dbReference type="EMBL" id="RCMG01000800">
    <property type="protein sequence ID" value="KAG2846973.1"/>
    <property type="molecule type" value="Genomic_DNA"/>
</dbReference>
<dbReference type="EMBL" id="RCMI01001200">
    <property type="protein sequence ID" value="KAG2888702.1"/>
    <property type="molecule type" value="Genomic_DNA"/>
</dbReference>
<evidence type="ECO:0000256" key="1">
    <source>
        <dbReference type="SAM" id="MobiDB-lite"/>
    </source>
</evidence>
<organism evidence="2 4">
    <name type="scientific">Phytophthora cactorum</name>
    <dbReference type="NCBI Taxonomy" id="29920"/>
    <lineage>
        <taxon>Eukaryota</taxon>
        <taxon>Sar</taxon>
        <taxon>Stramenopiles</taxon>
        <taxon>Oomycota</taxon>
        <taxon>Peronosporomycetes</taxon>
        <taxon>Peronosporales</taxon>
        <taxon>Peronosporaceae</taxon>
        <taxon>Phytophthora</taxon>
    </lineage>
</organism>
<feature type="region of interest" description="Disordered" evidence="1">
    <location>
        <begin position="38"/>
        <end position="66"/>
    </location>
</feature>
<sequence>MERDIWWTSGIIAVVSAPRTGDRWPLLDSSHRRACGFYPGDGRGEDRRDGPLDVTGTDGRKSSTTAVAGRFSSKRCWYKTRSTLGDLHFGSQR</sequence>
<evidence type="ECO:0000313" key="2">
    <source>
        <dbReference type="EMBL" id="KAG2846973.1"/>
    </source>
</evidence>
<evidence type="ECO:0000313" key="3">
    <source>
        <dbReference type="EMBL" id="KAG2888702.1"/>
    </source>
</evidence>
<accession>A0A8T0YNX2</accession>
<protein>
    <submittedName>
        <fullName evidence="2">Uncharacterized protein</fullName>
    </submittedName>
</protein>
<feature type="compositionally biased region" description="Basic and acidic residues" evidence="1">
    <location>
        <begin position="42"/>
        <end position="51"/>
    </location>
</feature>
<name>A0A8T0YNX2_9STRA</name>